<dbReference type="AlphaFoldDB" id="A0A4R8TQT9"/>
<protein>
    <recommendedName>
        <fullName evidence="3">NAD(P)-binding domain-containing protein</fullName>
    </recommendedName>
</protein>
<comment type="similarity">
    <text evidence="1">Belongs to the avfA family.</text>
</comment>
<feature type="chain" id="PRO_5021025566" description="NAD(P)-binding domain-containing protein" evidence="2">
    <location>
        <begin position="25"/>
        <end position="290"/>
    </location>
</feature>
<organism evidence="4 5">
    <name type="scientific">Colletotrichum sidae</name>
    <dbReference type="NCBI Taxonomy" id="1347389"/>
    <lineage>
        <taxon>Eukaryota</taxon>
        <taxon>Fungi</taxon>
        <taxon>Dikarya</taxon>
        <taxon>Ascomycota</taxon>
        <taxon>Pezizomycotina</taxon>
        <taxon>Sordariomycetes</taxon>
        <taxon>Hypocreomycetidae</taxon>
        <taxon>Glomerellales</taxon>
        <taxon>Glomerellaceae</taxon>
        <taxon>Colletotrichum</taxon>
        <taxon>Colletotrichum orbiculare species complex</taxon>
    </lineage>
</organism>
<evidence type="ECO:0000313" key="5">
    <source>
        <dbReference type="Proteomes" id="UP000295604"/>
    </source>
</evidence>
<evidence type="ECO:0000313" key="4">
    <source>
        <dbReference type="EMBL" id="TEA21000.1"/>
    </source>
</evidence>
<proteinExistence type="inferred from homology"/>
<evidence type="ECO:0000256" key="1">
    <source>
        <dbReference type="ARBA" id="ARBA00038376"/>
    </source>
</evidence>
<sequence>MMRYPVFSIIVLIHLSAFVIPTFAKSKPVSAVTSPSPHLHPQISTTITTTTTDTITRMHVLIVGATGRNGALALAEALSRGHSVTALVRNPSATSPQPKLTLVAGTPLSRPDVVTAMQTPRAPDAVVVALNPRRLSDSPFAAVDPDTPANLIRDSVANIMSTMKASSSSSSSTTGGTRKLVINSMQGSGASHGSLNLPFRTLFRHTNMKHTVDEHNAVDALIAQEGRDVDWVLVRPPILKDGDSLPVKVFPESGKGVSWVPSITRKSVAVFMIDAAEKPDWNQTAPVVVN</sequence>
<dbReference type="InterPro" id="IPR051606">
    <property type="entry name" value="Polyketide_Oxido-like"/>
</dbReference>
<dbReference type="PANTHER" id="PTHR43355:SF2">
    <property type="entry name" value="FLAVIN REDUCTASE (NADPH)"/>
    <property type="match status" value="1"/>
</dbReference>
<dbReference type="Pfam" id="PF13460">
    <property type="entry name" value="NAD_binding_10"/>
    <property type="match status" value="1"/>
</dbReference>
<evidence type="ECO:0000259" key="3">
    <source>
        <dbReference type="Pfam" id="PF13460"/>
    </source>
</evidence>
<keyword evidence="2" id="KW-0732">Signal</keyword>
<dbReference type="SUPFAM" id="SSF51735">
    <property type="entry name" value="NAD(P)-binding Rossmann-fold domains"/>
    <property type="match status" value="1"/>
</dbReference>
<dbReference type="GO" id="GO:0004074">
    <property type="term" value="F:biliverdin reductase [NAD(P)H] activity"/>
    <property type="evidence" value="ECO:0007669"/>
    <property type="project" value="TreeGrafter"/>
</dbReference>
<dbReference type="InterPro" id="IPR036291">
    <property type="entry name" value="NAD(P)-bd_dom_sf"/>
</dbReference>
<gene>
    <name evidence="4" type="ORF">C8034_v007497</name>
</gene>
<reference evidence="4 5" key="1">
    <citation type="submission" date="2018-11" db="EMBL/GenBank/DDBJ databases">
        <title>Genome sequence and assembly of Colletotrichum sidae.</title>
        <authorList>
            <person name="Gan P."/>
            <person name="Shirasu K."/>
        </authorList>
    </citation>
    <scope>NUCLEOTIDE SEQUENCE [LARGE SCALE GENOMIC DNA]</scope>
    <source>
        <strain evidence="4 5">CBS 518.97</strain>
    </source>
</reference>
<dbReference type="Proteomes" id="UP000295604">
    <property type="component" value="Unassembled WGS sequence"/>
</dbReference>
<feature type="signal peptide" evidence="2">
    <location>
        <begin position="1"/>
        <end position="24"/>
    </location>
</feature>
<dbReference type="PANTHER" id="PTHR43355">
    <property type="entry name" value="FLAVIN REDUCTASE (NADPH)"/>
    <property type="match status" value="1"/>
</dbReference>
<name>A0A4R8TQT9_9PEZI</name>
<feature type="domain" description="NAD(P)-binding" evidence="3">
    <location>
        <begin position="64"/>
        <end position="279"/>
    </location>
</feature>
<dbReference type="GO" id="GO:0042602">
    <property type="term" value="F:riboflavin reductase (NADPH) activity"/>
    <property type="evidence" value="ECO:0007669"/>
    <property type="project" value="TreeGrafter"/>
</dbReference>
<evidence type="ECO:0000256" key="2">
    <source>
        <dbReference type="SAM" id="SignalP"/>
    </source>
</evidence>
<dbReference type="Gene3D" id="3.40.50.720">
    <property type="entry name" value="NAD(P)-binding Rossmann-like Domain"/>
    <property type="match status" value="1"/>
</dbReference>
<dbReference type="EMBL" id="QAPF01000024">
    <property type="protein sequence ID" value="TEA21000.1"/>
    <property type="molecule type" value="Genomic_DNA"/>
</dbReference>
<keyword evidence="5" id="KW-1185">Reference proteome</keyword>
<comment type="caution">
    <text evidence="4">The sequence shown here is derived from an EMBL/GenBank/DDBJ whole genome shotgun (WGS) entry which is preliminary data.</text>
</comment>
<accession>A0A4R8TQT9</accession>
<dbReference type="InterPro" id="IPR016040">
    <property type="entry name" value="NAD(P)-bd_dom"/>
</dbReference>